<evidence type="ECO:0000313" key="3">
    <source>
        <dbReference type="EMBL" id="PCD24017.1"/>
    </source>
</evidence>
<protein>
    <submittedName>
        <fullName evidence="3">Uncharacterized protein</fullName>
    </submittedName>
</protein>
<dbReference type="InterPro" id="IPR051468">
    <property type="entry name" value="Fungal_SecMetab_SDRs"/>
</dbReference>
<dbReference type="GO" id="GO:0016491">
    <property type="term" value="F:oxidoreductase activity"/>
    <property type="evidence" value="ECO:0007669"/>
    <property type="project" value="TreeGrafter"/>
</dbReference>
<dbReference type="Pfam" id="PF00106">
    <property type="entry name" value="adh_short"/>
    <property type="match status" value="1"/>
</dbReference>
<dbReference type="InterPro" id="IPR002347">
    <property type="entry name" value="SDR_fam"/>
</dbReference>
<dbReference type="EMBL" id="MABQ02000011">
    <property type="protein sequence ID" value="PCD24017.1"/>
    <property type="molecule type" value="Genomic_DNA"/>
</dbReference>
<gene>
    <name evidence="3" type="ORF">AU210_015531</name>
</gene>
<dbReference type="SUPFAM" id="SSF51735">
    <property type="entry name" value="NAD(P)-binding Rossmann-fold domains"/>
    <property type="match status" value="1"/>
</dbReference>
<comment type="similarity">
    <text evidence="1 2">Belongs to the short-chain dehydrogenases/reductases (SDR) family.</text>
</comment>
<dbReference type="PANTHER" id="PTHR43544:SF32">
    <property type="entry name" value="CHAIN DEHYDROGENASE, PUTATIVE (AFU_ORTHOLOGUE AFUA_5G01530)-RELATED"/>
    <property type="match status" value="1"/>
</dbReference>
<accession>A0A2H3FYV9</accession>
<sequence>MASSKAVVLITGANQGIGYSIALQLAASGKYHVLVGARSVTKAEAAIHDLQAEGIDKINLTPVVLDVIDDSSVTAAVMAVSTQFGHLDILINNAGRGESSAATIRDQYREIFEVNVFGVAAVTDAFLPLIKASSYTDRRIVNVSSGVGLITMANEEGFEYNAQAYYVPDYRSSKAAVNMITVAQSVNFAKHDIAVVAAAPGMCRTRFTGGYGAKDPREGAAAIVRAATEGDPKKLTGTFVADEPHTGW</sequence>
<dbReference type="PRINTS" id="PR00081">
    <property type="entry name" value="GDHRDH"/>
</dbReference>
<evidence type="ECO:0000256" key="1">
    <source>
        <dbReference type="ARBA" id="ARBA00006484"/>
    </source>
</evidence>
<name>A0A2H3FYV9_FUSOX</name>
<dbReference type="STRING" id="327505.A0A2H3FYV9"/>
<evidence type="ECO:0000313" key="4">
    <source>
        <dbReference type="Proteomes" id="UP000219602"/>
    </source>
</evidence>
<organism evidence="3 4">
    <name type="scientific">Fusarium oxysporum f. sp. radicis-cucumerinum</name>
    <dbReference type="NCBI Taxonomy" id="327505"/>
    <lineage>
        <taxon>Eukaryota</taxon>
        <taxon>Fungi</taxon>
        <taxon>Dikarya</taxon>
        <taxon>Ascomycota</taxon>
        <taxon>Pezizomycotina</taxon>
        <taxon>Sordariomycetes</taxon>
        <taxon>Hypocreomycetidae</taxon>
        <taxon>Hypocreales</taxon>
        <taxon>Nectriaceae</taxon>
        <taxon>Fusarium</taxon>
        <taxon>Fusarium oxysporum species complex</taxon>
    </lineage>
</organism>
<comment type="caution">
    <text evidence="3">The sequence shown here is derived from an EMBL/GenBank/DDBJ whole genome shotgun (WGS) entry which is preliminary data.</text>
</comment>
<dbReference type="Gene3D" id="3.40.50.720">
    <property type="entry name" value="NAD(P)-binding Rossmann-like Domain"/>
    <property type="match status" value="1"/>
</dbReference>
<dbReference type="InterPro" id="IPR036291">
    <property type="entry name" value="NAD(P)-bd_dom_sf"/>
</dbReference>
<dbReference type="AlphaFoldDB" id="A0A2H3FYV9"/>
<evidence type="ECO:0000256" key="2">
    <source>
        <dbReference type="RuleBase" id="RU000363"/>
    </source>
</evidence>
<dbReference type="PANTHER" id="PTHR43544">
    <property type="entry name" value="SHORT-CHAIN DEHYDROGENASE/REDUCTASE"/>
    <property type="match status" value="1"/>
</dbReference>
<reference evidence="3 4" key="2">
    <citation type="journal article" date="2017" name="Sci. Rep.">
        <title>A mobile pathogenicity chromosome in Fusarium oxysporum for infection of multiple cucurbit species.</title>
        <authorList>
            <person name="van Dam P."/>
            <person name="Fokkens L."/>
            <person name="Ayukawa Y."/>
            <person name="van der Gragt M."/>
            <person name="Ter Horst A."/>
            <person name="Brankovics B."/>
            <person name="Houterman P.M."/>
            <person name="Arie T."/>
            <person name="Rep M."/>
        </authorList>
    </citation>
    <scope>NUCLEOTIDE SEQUENCE [LARGE SCALE GENOMIC DNA]</scope>
    <source>
        <strain evidence="3 4">Forc016</strain>
    </source>
</reference>
<reference evidence="3 4" key="1">
    <citation type="journal article" date="2016" name="Environ. Microbiol.">
        <title>Effector profiles distinguish formae speciales of Fusarium oxysporum.</title>
        <authorList>
            <person name="van Dam P."/>
            <person name="Fokkens L."/>
            <person name="Schmidt S.M."/>
            <person name="Linmans J.H."/>
            <person name="Kistler H.C."/>
            <person name="Ma L.J."/>
            <person name="Rep M."/>
        </authorList>
    </citation>
    <scope>NUCLEOTIDE SEQUENCE [LARGE SCALE GENOMIC DNA]</scope>
    <source>
        <strain evidence="3 4">Forc016</strain>
    </source>
</reference>
<dbReference type="PRINTS" id="PR00080">
    <property type="entry name" value="SDRFAMILY"/>
</dbReference>
<dbReference type="GO" id="GO:0005737">
    <property type="term" value="C:cytoplasm"/>
    <property type="evidence" value="ECO:0007669"/>
    <property type="project" value="TreeGrafter"/>
</dbReference>
<dbReference type="Proteomes" id="UP000219602">
    <property type="component" value="Chromosome 13"/>
</dbReference>
<proteinExistence type="inferred from homology"/>
<dbReference type="GO" id="GO:0019748">
    <property type="term" value="P:secondary metabolic process"/>
    <property type="evidence" value="ECO:0007669"/>
    <property type="project" value="TreeGrafter"/>
</dbReference>